<dbReference type="EMBL" id="LR899011">
    <property type="protein sequence ID" value="CAD7084609.1"/>
    <property type="molecule type" value="Genomic_DNA"/>
</dbReference>
<dbReference type="InParanoid" id="A0A7R8UPL7"/>
<proteinExistence type="predicted"/>
<dbReference type="Proteomes" id="UP000594454">
    <property type="component" value="Chromosome 3"/>
</dbReference>
<dbReference type="PANTHER" id="PTHR35450">
    <property type="entry name" value="REVERSE TRANSCRIPTASE DOMAIN-CONTAINING PROTEIN"/>
    <property type="match status" value="1"/>
</dbReference>
<gene>
    <name evidence="1" type="ORF">HERILL_LOCUS7493</name>
</gene>
<sequence>MCGSALETLDHLISGCTVMAPVQYITRHNAVCKVIHQNLAYKHGLMTGTCPVYRYDPQAVLDSSAYSMYWDRQVLTDRHTAHNKPDVLLVDKTGRSAYIIDVAIPHNSNIERKYVEEKVNYEPLAREIKEIWRLERVVVVPIILSATGIVPKSLTASLDVLGLSHSLVQTMEKYTILRTCSMLRRVLDGFSH</sequence>
<reference evidence="1 2" key="1">
    <citation type="submission" date="2020-11" db="EMBL/GenBank/DDBJ databases">
        <authorList>
            <person name="Wallbank WR R."/>
            <person name="Pardo Diaz C."/>
            <person name="Kozak K."/>
            <person name="Martin S."/>
            <person name="Jiggins C."/>
            <person name="Moest M."/>
            <person name="Warren A I."/>
            <person name="Generalovic N T."/>
            <person name="Byers J.R.P. K."/>
            <person name="Montejo-Kovacevich G."/>
            <person name="Yen C E."/>
        </authorList>
    </citation>
    <scope>NUCLEOTIDE SEQUENCE [LARGE SCALE GENOMIC DNA]</scope>
</reference>
<organism evidence="1 2">
    <name type="scientific">Hermetia illucens</name>
    <name type="common">Black soldier fly</name>
    <dbReference type="NCBI Taxonomy" id="343691"/>
    <lineage>
        <taxon>Eukaryota</taxon>
        <taxon>Metazoa</taxon>
        <taxon>Ecdysozoa</taxon>
        <taxon>Arthropoda</taxon>
        <taxon>Hexapoda</taxon>
        <taxon>Insecta</taxon>
        <taxon>Pterygota</taxon>
        <taxon>Neoptera</taxon>
        <taxon>Endopterygota</taxon>
        <taxon>Diptera</taxon>
        <taxon>Brachycera</taxon>
        <taxon>Stratiomyomorpha</taxon>
        <taxon>Stratiomyidae</taxon>
        <taxon>Hermetiinae</taxon>
        <taxon>Hermetia</taxon>
    </lineage>
</organism>
<protein>
    <recommendedName>
        <fullName evidence="3">Reverse transcriptase</fullName>
    </recommendedName>
</protein>
<evidence type="ECO:0000313" key="2">
    <source>
        <dbReference type="Proteomes" id="UP000594454"/>
    </source>
</evidence>
<name>A0A7R8UPL7_HERIL</name>
<dbReference type="AlphaFoldDB" id="A0A7R8UPL7"/>
<keyword evidence="2" id="KW-1185">Reference proteome</keyword>
<accession>A0A7R8UPL7</accession>
<dbReference type="PANTHER" id="PTHR35450:SF2">
    <property type="entry name" value="REVERSE TRANSCRIPTASE DOMAIN-CONTAINING PROTEIN"/>
    <property type="match status" value="1"/>
</dbReference>
<evidence type="ECO:0008006" key="3">
    <source>
        <dbReference type="Google" id="ProtNLM"/>
    </source>
</evidence>
<evidence type="ECO:0000313" key="1">
    <source>
        <dbReference type="EMBL" id="CAD7084609.1"/>
    </source>
</evidence>